<organism evidence="2 3">
    <name type="scientific">Arthroderma otae (strain ATCC MYA-4605 / CBS 113480)</name>
    <name type="common">Microsporum canis</name>
    <dbReference type="NCBI Taxonomy" id="554155"/>
    <lineage>
        <taxon>Eukaryota</taxon>
        <taxon>Fungi</taxon>
        <taxon>Dikarya</taxon>
        <taxon>Ascomycota</taxon>
        <taxon>Pezizomycotina</taxon>
        <taxon>Eurotiomycetes</taxon>
        <taxon>Eurotiomycetidae</taxon>
        <taxon>Onygenales</taxon>
        <taxon>Arthrodermataceae</taxon>
        <taxon>Microsporum</taxon>
    </lineage>
</organism>
<dbReference type="GO" id="GO:0016791">
    <property type="term" value="F:phosphatase activity"/>
    <property type="evidence" value="ECO:0007669"/>
    <property type="project" value="TreeGrafter"/>
</dbReference>
<accession>C5FF29</accession>
<name>C5FF29_ARTOC</name>
<dbReference type="InterPro" id="IPR029021">
    <property type="entry name" value="Prot-tyrosine_phosphatase-like"/>
</dbReference>
<dbReference type="Proteomes" id="UP000002035">
    <property type="component" value="Unassembled WGS sequence"/>
</dbReference>
<evidence type="ECO:0000313" key="3">
    <source>
        <dbReference type="Proteomes" id="UP000002035"/>
    </source>
</evidence>
<dbReference type="HOGENOM" id="CLU_064521_0_0_1"/>
<sequence>MGDKSATKTSSVEESMLSVTSNGGDKAKPEQEVNGCGFESGPSRPPTPHGIGMPNNFTEVVKGIYRSSFPMPVHLSSLAQLKLKTIVTLVDEKWSPEYIAFVRDNAITSYVIPILANKQADVYTPISTIIEVLTILLEPRNHPVLVHCNKGKGWTCVAALAEYIQHASPKTRVLDRNYIQNFDETLVADLVKKVGADKWLPTFPPLKYTLDGGKEENYYVNGNKVKKPELSTSAPPTTFHGEINELRHTNSL</sequence>
<feature type="region of interest" description="Disordered" evidence="1">
    <location>
        <begin position="1"/>
        <end position="52"/>
    </location>
</feature>
<dbReference type="PANTHER" id="PTHR31126">
    <property type="entry name" value="TYROSINE-PROTEIN PHOSPHATASE"/>
    <property type="match status" value="1"/>
</dbReference>
<keyword evidence="3" id="KW-1185">Reference proteome</keyword>
<dbReference type="Pfam" id="PF03162">
    <property type="entry name" value="Y_phosphatase2"/>
    <property type="match status" value="1"/>
</dbReference>
<dbReference type="OMA" id="IIANKDP"/>
<dbReference type="EMBL" id="DS995701">
    <property type="protein sequence ID" value="EEQ28323.1"/>
    <property type="molecule type" value="Genomic_DNA"/>
</dbReference>
<evidence type="ECO:0000256" key="1">
    <source>
        <dbReference type="SAM" id="MobiDB-lite"/>
    </source>
</evidence>
<protein>
    <submittedName>
        <fullName evidence="2">Tyrosine-protein phosphatase SIW14</fullName>
    </submittedName>
</protein>
<proteinExistence type="predicted"/>
<dbReference type="SUPFAM" id="SSF52799">
    <property type="entry name" value="(Phosphotyrosine protein) phosphatases II"/>
    <property type="match status" value="1"/>
</dbReference>
<feature type="compositionally biased region" description="Polar residues" evidence="1">
    <location>
        <begin position="7"/>
        <end position="23"/>
    </location>
</feature>
<dbReference type="STRING" id="554155.C5FF29"/>
<reference evidence="3" key="1">
    <citation type="journal article" date="2012" name="MBio">
        <title>Comparative genome analysis of Trichophyton rubrum and related dermatophytes reveals candidate genes involved in infection.</title>
        <authorList>
            <person name="Martinez D.A."/>
            <person name="Oliver B.G."/>
            <person name="Graeser Y."/>
            <person name="Goldberg J.M."/>
            <person name="Li W."/>
            <person name="Martinez-Rossi N.M."/>
            <person name="Monod M."/>
            <person name="Shelest E."/>
            <person name="Barton R.C."/>
            <person name="Birch E."/>
            <person name="Brakhage A.A."/>
            <person name="Chen Z."/>
            <person name="Gurr S.J."/>
            <person name="Heiman D."/>
            <person name="Heitman J."/>
            <person name="Kosti I."/>
            <person name="Rossi A."/>
            <person name="Saif S."/>
            <person name="Samalova M."/>
            <person name="Saunders C.W."/>
            <person name="Shea T."/>
            <person name="Summerbell R.C."/>
            <person name="Xu J."/>
            <person name="Young S."/>
            <person name="Zeng Q."/>
            <person name="Birren B.W."/>
            <person name="Cuomo C.A."/>
            <person name="White T.C."/>
        </authorList>
    </citation>
    <scope>NUCLEOTIDE SEQUENCE [LARGE SCALE GENOMIC DNA]</scope>
    <source>
        <strain evidence="3">ATCC MYA-4605 / CBS 113480</strain>
    </source>
</reference>
<dbReference type="GO" id="GO:0005737">
    <property type="term" value="C:cytoplasm"/>
    <property type="evidence" value="ECO:0007669"/>
    <property type="project" value="TreeGrafter"/>
</dbReference>
<dbReference type="InterPro" id="IPR004861">
    <property type="entry name" value="Siw14-like"/>
</dbReference>
<dbReference type="VEuPathDB" id="FungiDB:MCYG_01211"/>
<dbReference type="GeneID" id="9228648"/>
<evidence type="ECO:0000313" key="2">
    <source>
        <dbReference type="EMBL" id="EEQ28323.1"/>
    </source>
</evidence>
<dbReference type="eggNOG" id="KOG1572">
    <property type="taxonomic scope" value="Eukaryota"/>
</dbReference>
<dbReference type="GO" id="GO:0052840">
    <property type="term" value="F:inositol diphosphate tetrakisphosphate diphosphatase activity"/>
    <property type="evidence" value="ECO:0007669"/>
    <property type="project" value="TreeGrafter"/>
</dbReference>
<dbReference type="PANTHER" id="PTHR31126:SF48">
    <property type="entry name" value="INOSITOL PHOSPHATASE SIW14"/>
    <property type="match status" value="1"/>
</dbReference>
<dbReference type="OrthoDB" id="6375174at2759"/>
<dbReference type="Gene3D" id="3.90.190.10">
    <property type="entry name" value="Protein tyrosine phosphatase superfamily"/>
    <property type="match status" value="1"/>
</dbReference>
<gene>
    <name evidence="2" type="ORF">MCYG_01211</name>
</gene>
<dbReference type="RefSeq" id="XP_002851107.1">
    <property type="nucleotide sequence ID" value="XM_002851061.1"/>
</dbReference>
<dbReference type="AlphaFoldDB" id="C5FF29"/>